<sequence>MSSSPIYKVIFVNQGQTYEIYAKAVESSLIYGFIEVEQLLFGERSNVVVDPSEEKLKAEFDGVQKTFIPMHAVIRIDQVSQQGNAKISDHKGSNVVTHLPFPAGKPNRPE</sequence>
<reference evidence="2 3" key="1">
    <citation type="submission" date="2023-08" db="EMBL/GenBank/DDBJ databases">
        <title>Pleionea litopenaei sp. nov., isolated from stomach of juvenile Litopenaeus vannamei.</title>
        <authorList>
            <person name="Rho A.M."/>
            <person name="Hwang C.Y."/>
        </authorList>
    </citation>
    <scope>NUCLEOTIDE SEQUENCE [LARGE SCALE GENOMIC DNA]</scope>
    <source>
        <strain evidence="2 3">HL-JVS1</strain>
    </source>
</reference>
<proteinExistence type="predicted"/>
<dbReference type="Proteomes" id="UP001239782">
    <property type="component" value="Chromosome"/>
</dbReference>
<dbReference type="PIRSF" id="PIRSF028538">
    <property type="entry name" value="DUF1820"/>
    <property type="match status" value="1"/>
</dbReference>
<dbReference type="Pfam" id="PF08850">
    <property type="entry name" value="DUF1820"/>
    <property type="match status" value="1"/>
</dbReference>
<dbReference type="AlphaFoldDB" id="A0AA51RSQ0"/>
<evidence type="ECO:0000313" key="2">
    <source>
        <dbReference type="EMBL" id="WMS86867.1"/>
    </source>
</evidence>
<dbReference type="KEGG" id="plei:Q9312_16755"/>
<accession>A0AA51RSQ0</accession>
<organism evidence="2 3">
    <name type="scientific">Pleionea litopenaei</name>
    <dbReference type="NCBI Taxonomy" id="3070815"/>
    <lineage>
        <taxon>Bacteria</taxon>
        <taxon>Pseudomonadati</taxon>
        <taxon>Pseudomonadota</taxon>
        <taxon>Gammaproteobacteria</taxon>
        <taxon>Oceanospirillales</taxon>
        <taxon>Pleioneaceae</taxon>
        <taxon>Pleionea</taxon>
    </lineage>
</organism>
<dbReference type="InterPro" id="IPR014949">
    <property type="entry name" value="DUF1820"/>
</dbReference>
<protein>
    <submittedName>
        <fullName evidence="2">DUF1820 family protein</fullName>
    </submittedName>
</protein>
<evidence type="ECO:0000256" key="1">
    <source>
        <dbReference type="SAM" id="MobiDB-lite"/>
    </source>
</evidence>
<evidence type="ECO:0000313" key="3">
    <source>
        <dbReference type="Proteomes" id="UP001239782"/>
    </source>
</evidence>
<dbReference type="RefSeq" id="WP_309202003.1">
    <property type="nucleotide sequence ID" value="NZ_CP133548.1"/>
</dbReference>
<feature type="region of interest" description="Disordered" evidence="1">
    <location>
        <begin position="87"/>
        <end position="110"/>
    </location>
</feature>
<gene>
    <name evidence="2" type="ORF">Q9312_16755</name>
</gene>
<name>A0AA51RSQ0_9GAMM</name>
<dbReference type="EMBL" id="CP133548">
    <property type="protein sequence ID" value="WMS86867.1"/>
    <property type="molecule type" value="Genomic_DNA"/>
</dbReference>
<keyword evidence="3" id="KW-1185">Reference proteome</keyword>